<evidence type="ECO:0000313" key="2">
    <source>
        <dbReference type="Proteomes" id="UP000011863"/>
    </source>
</evidence>
<dbReference type="AlphaFoldDB" id="A0A6C7EH89"/>
<accession>A0A6C7EH89</accession>
<name>A0A6C7EH89_ILUCY</name>
<dbReference type="EMBL" id="AP012057">
    <property type="protein sequence ID" value="BAN03336.1"/>
    <property type="molecule type" value="Genomic_DNA"/>
</dbReference>
<organism evidence="1 2">
    <name type="scientific">Ilumatobacter coccineus (strain NBRC 103263 / KCTC 29153 / YM16-304)</name>
    <dbReference type="NCBI Taxonomy" id="1313172"/>
    <lineage>
        <taxon>Bacteria</taxon>
        <taxon>Bacillati</taxon>
        <taxon>Actinomycetota</taxon>
        <taxon>Acidimicrobiia</taxon>
        <taxon>Acidimicrobiales</taxon>
        <taxon>Ilumatobacteraceae</taxon>
        <taxon>Ilumatobacter</taxon>
    </lineage>
</organism>
<dbReference type="RefSeq" id="WP_015442583.1">
    <property type="nucleotide sequence ID" value="NC_020520.1"/>
</dbReference>
<dbReference type="Proteomes" id="UP000011863">
    <property type="component" value="Chromosome"/>
</dbReference>
<gene>
    <name evidence="1" type="ORF">YM304_30220</name>
</gene>
<proteinExistence type="predicted"/>
<reference evidence="1 2" key="1">
    <citation type="journal article" date="2013" name="Int. J. Syst. Evol. Microbiol.">
        <title>Ilumatobacter nonamiense sp. nov. and Ilumatobacter coccineum sp. nov., isolated from seashore sand.</title>
        <authorList>
            <person name="Matsumoto A."/>
            <person name="Kasai H."/>
            <person name="Matsuo Y."/>
            <person name="Shizuri Y."/>
            <person name="Ichikawa N."/>
            <person name="Fujita N."/>
            <person name="Omura S."/>
            <person name="Takahashi Y."/>
        </authorList>
    </citation>
    <scope>NUCLEOTIDE SEQUENCE [LARGE SCALE GENOMIC DNA]</scope>
    <source>
        <strain evidence="2">NBRC 103263 / KCTC 29153 / YM16-304</strain>
    </source>
</reference>
<keyword evidence="2" id="KW-1185">Reference proteome</keyword>
<evidence type="ECO:0000313" key="1">
    <source>
        <dbReference type="EMBL" id="BAN03336.1"/>
    </source>
</evidence>
<evidence type="ECO:0008006" key="3">
    <source>
        <dbReference type="Google" id="ProtNLM"/>
    </source>
</evidence>
<sequence length="382" mass="43655">MSERQLEDECAELIRQLGIKNILIWGYRNRHTYHFIHQGFFRAFQWLSNATGVNVEWRDDTEDFTPVGPSTLILTMMNQPRIDEKVELASDSLLWIHKSGEPVEHYSRFMDAHGRGQVLFYDEFRRHRDYDANDVYPVLKPVLARVDPPVPVIYDPNSQLHWYVPSIGQATLTWGTDLLPHEVLARRDELTDLMRLRASARKVCWVGSVWKPNYERMAAVVEECETRGMHFVQYGNFVIPEFSEALKERGLDPSRVINKRYVPLEENVDLVGAAVLAPAIQGDNQLSTDGSPSYVPCRLYKNISYGQLGVSNNPTSELLFGDLVVHGSEMGELIEASSEALGADDLEDRIVESMEVVALEHTYISRIHFLLEASLARREYCA</sequence>
<protein>
    <recommendedName>
        <fullName evidence="3">Glycosyltransferase</fullName>
    </recommendedName>
</protein>
<dbReference type="OrthoDB" id="9429355at2"/>
<dbReference type="KEGG" id="aym:YM304_30220"/>